<organism evidence="1 2">
    <name type="scientific">Stylosanthes scabra</name>
    <dbReference type="NCBI Taxonomy" id="79078"/>
    <lineage>
        <taxon>Eukaryota</taxon>
        <taxon>Viridiplantae</taxon>
        <taxon>Streptophyta</taxon>
        <taxon>Embryophyta</taxon>
        <taxon>Tracheophyta</taxon>
        <taxon>Spermatophyta</taxon>
        <taxon>Magnoliopsida</taxon>
        <taxon>eudicotyledons</taxon>
        <taxon>Gunneridae</taxon>
        <taxon>Pentapetalae</taxon>
        <taxon>rosids</taxon>
        <taxon>fabids</taxon>
        <taxon>Fabales</taxon>
        <taxon>Fabaceae</taxon>
        <taxon>Papilionoideae</taxon>
        <taxon>50 kb inversion clade</taxon>
        <taxon>dalbergioids sensu lato</taxon>
        <taxon>Dalbergieae</taxon>
        <taxon>Pterocarpus clade</taxon>
        <taxon>Stylosanthes</taxon>
    </lineage>
</organism>
<reference evidence="1 2" key="1">
    <citation type="journal article" date="2023" name="Plants (Basel)">
        <title>Bridging the Gap: Combining Genomics and Transcriptomics Approaches to Understand Stylosanthes scabra, an Orphan Legume from the Brazilian Caatinga.</title>
        <authorList>
            <person name="Ferreira-Neto J.R.C."/>
            <person name="da Silva M.D."/>
            <person name="Binneck E."/>
            <person name="de Melo N.F."/>
            <person name="da Silva R.H."/>
            <person name="de Melo A.L.T.M."/>
            <person name="Pandolfi V."/>
            <person name="Bustamante F.O."/>
            <person name="Brasileiro-Vidal A.C."/>
            <person name="Benko-Iseppon A.M."/>
        </authorList>
    </citation>
    <scope>NUCLEOTIDE SEQUENCE [LARGE SCALE GENOMIC DNA]</scope>
    <source>
        <tissue evidence="1">Leaves</tissue>
    </source>
</reference>
<keyword evidence="2" id="KW-1185">Reference proteome</keyword>
<evidence type="ECO:0000313" key="1">
    <source>
        <dbReference type="EMBL" id="MED6186969.1"/>
    </source>
</evidence>
<proteinExistence type="predicted"/>
<sequence>MKKLPRLFPKNQLIGDLPTNTWRHRMQGITMMKISTIAKLQCVQRKFKSRFSLTMLQSSMCLFLSNGKCQRTRMHRWRQLLLFSCLLISIIYEVDDADLSVRGGWKPAGGNDNAYDGSGRQQFR</sequence>
<gene>
    <name evidence="1" type="ORF">PIB30_071926</name>
</gene>
<evidence type="ECO:0000313" key="2">
    <source>
        <dbReference type="Proteomes" id="UP001341840"/>
    </source>
</evidence>
<accession>A0ABU6WNL7</accession>
<protein>
    <submittedName>
        <fullName evidence="1">Uncharacterized protein</fullName>
    </submittedName>
</protein>
<dbReference type="Proteomes" id="UP001341840">
    <property type="component" value="Unassembled WGS sequence"/>
</dbReference>
<comment type="caution">
    <text evidence="1">The sequence shown here is derived from an EMBL/GenBank/DDBJ whole genome shotgun (WGS) entry which is preliminary data.</text>
</comment>
<dbReference type="EMBL" id="JASCZI010182083">
    <property type="protein sequence ID" value="MED6186969.1"/>
    <property type="molecule type" value="Genomic_DNA"/>
</dbReference>
<name>A0ABU6WNL7_9FABA</name>